<dbReference type="GO" id="GO:1990195">
    <property type="term" value="C:macrolide transmembrane transporter complex"/>
    <property type="evidence" value="ECO:0007669"/>
    <property type="project" value="InterPro"/>
</dbReference>
<dbReference type="InterPro" id="IPR030190">
    <property type="entry name" value="MacA_alpha-hairpin_sf"/>
</dbReference>
<dbReference type="AlphaFoldDB" id="A0A1J5SDV3"/>
<dbReference type="InterPro" id="IPR058625">
    <property type="entry name" value="MdtA-like_BSH"/>
</dbReference>
<protein>
    <submittedName>
        <fullName evidence="4">Multidrug resistance protein MdtN</fullName>
    </submittedName>
</protein>
<dbReference type="Pfam" id="PF25954">
    <property type="entry name" value="Beta-barrel_RND_2"/>
    <property type="match status" value="1"/>
</dbReference>
<dbReference type="EMBL" id="MLJW01000043">
    <property type="protein sequence ID" value="OIR06458.1"/>
    <property type="molecule type" value="Genomic_DNA"/>
</dbReference>
<organism evidence="4">
    <name type="scientific">mine drainage metagenome</name>
    <dbReference type="NCBI Taxonomy" id="410659"/>
    <lineage>
        <taxon>unclassified sequences</taxon>
        <taxon>metagenomes</taxon>
        <taxon>ecological metagenomes</taxon>
    </lineage>
</organism>
<dbReference type="PRINTS" id="PR01490">
    <property type="entry name" value="RTXTOXIND"/>
</dbReference>
<dbReference type="Pfam" id="PF25917">
    <property type="entry name" value="BSH_RND"/>
    <property type="match status" value="1"/>
</dbReference>
<dbReference type="Gene3D" id="2.40.50.100">
    <property type="match status" value="1"/>
</dbReference>
<proteinExistence type="predicted"/>
<keyword evidence="1" id="KW-0175">Coiled coil</keyword>
<accession>A0A1J5SDV3</accession>
<evidence type="ECO:0000256" key="1">
    <source>
        <dbReference type="ARBA" id="ARBA00023054"/>
    </source>
</evidence>
<dbReference type="PANTHER" id="PTHR30469">
    <property type="entry name" value="MULTIDRUG RESISTANCE PROTEIN MDTA"/>
    <property type="match status" value="1"/>
</dbReference>
<sequence length="348" mass="37905">MKRKRIIPLVLIVVAAVAVVVTVLQHLRPFVLTGIVTTDEVVVSSEVQGRIQELNVRSGDAVKKGELLAVIAPAEWRADLAYYDNAARAAAAQVNQAQADLRLQEVSTHQQIAQAEANLAVAQAQVAQAAADLEIQKLTYERAQSLRRQGANSEQDLDQARTSFDAATARLDAAHKQAAASAAAVQIAKAGSEQVAMRRAALTASRELLAAAQAQREKARVREGYTEIRAPINGIVDIRAALQGEVVSPGQAIVTLVNPDDLWVRADIEESYIDRIHLGDKLTVRLPSGAERTGTVFYRGVDADYATQRDVSRTKRDIKTFQLRLRCDNRDRALAVGMTAYVILPFRS</sequence>
<dbReference type="InterPro" id="IPR058792">
    <property type="entry name" value="Beta-barrel_RND_2"/>
</dbReference>
<evidence type="ECO:0000259" key="3">
    <source>
        <dbReference type="Pfam" id="PF25954"/>
    </source>
</evidence>
<dbReference type="SUPFAM" id="SSF111369">
    <property type="entry name" value="HlyD-like secretion proteins"/>
    <property type="match status" value="2"/>
</dbReference>
<dbReference type="Gene3D" id="6.10.140.1990">
    <property type="match status" value="1"/>
</dbReference>
<evidence type="ECO:0000313" key="4">
    <source>
        <dbReference type="EMBL" id="OIR06458.1"/>
    </source>
</evidence>
<dbReference type="GO" id="GO:1990281">
    <property type="term" value="C:efflux pump complex"/>
    <property type="evidence" value="ECO:0007669"/>
    <property type="project" value="TreeGrafter"/>
</dbReference>
<comment type="caution">
    <text evidence="4">The sequence shown here is derived from an EMBL/GenBank/DDBJ whole genome shotgun (WGS) entry which is preliminary data.</text>
</comment>
<dbReference type="GO" id="GO:0015562">
    <property type="term" value="F:efflux transmembrane transporter activity"/>
    <property type="evidence" value="ECO:0007669"/>
    <property type="project" value="InterPro"/>
</dbReference>
<dbReference type="Gene3D" id="2.40.30.170">
    <property type="match status" value="1"/>
</dbReference>
<reference evidence="4" key="1">
    <citation type="submission" date="2016-10" db="EMBL/GenBank/DDBJ databases">
        <title>Sequence of Gallionella enrichment culture.</title>
        <authorList>
            <person name="Poehlein A."/>
            <person name="Muehling M."/>
            <person name="Daniel R."/>
        </authorList>
    </citation>
    <scope>NUCLEOTIDE SEQUENCE</scope>
</reference>
<dbReference type="GO" id="GO:0019898">
    <property type="term" value="C:extrinsic component of membrane"/>
    <property type="evidence" value="ECO:0007669"/>
    <property type="project" value="InterPro"/>
</dbReference>
<gene>
    <name evidence="4" type="primary">mdtN_2</name>
    <name evidence="4" type="ORF">GALL_113750</name>
</gene>
<name>A0A1J5SDV3_9ZZZZ</name>
<evidence type="ECO:0000259" key="2">
    <source>
        <dbReference type="Pfam" id="PF25917"/>
    </source>
</evidence>
<dbReference type="GO" id="GO:0030313">
    <property type="term" value="C:cell envelope"/>
    <property type="evidence" value="ECO:0007669"/>
    <property type="project" value="UniProtKB-SubCell"/>
</dbReference>
<dbReference type="GO" id="GO:1990961">
    <property type="term" value="P:xenobiotic detoxification by transmembrane export across the plasma membrane"/>
    <property type="evidence" value="ECO:0007669"/>
    <property type="project" value="InterPro"/>
</dbReference>
<feature type="domain" description="Multidrug resistance protein MdtA-like barrel-sandwich hybrid" evidence="2">
    <location>
        <begin position="41"/>
        <end position="255"/>
    </location>
</feature>
<feature type="domain" description="CusB-like beta-barrel" evidence="3">
    <location>
        <begin position="262"/>
        <end position="343"/>
    </location>
</feature>